<dbReference type="Pfam" id="PF18557">
    <property type="entry name" value="NepR"/>
    <property type="match status" value="1"/>
</dbReference>
<name>A0A917I9R9_9HYPH</name>
<feature type="domain" description="Anti-sigma factor NepR" evidence="2">
    <location>
        <begin position="36"/>
        <end position="69"/>
    </location>
</feature>
<sequence length="78" mass="8656">MDEKKHKRRDPTGSSMDQQAGRAAPDAPVAFDADVNAQIGRQLRSIYDSVVSQPVPDRFLELLNQLDSKTGGEKKDEE</sequence>
<evidence type="ECO:0000313" key="3">
    <source>
        <dbReference type="EMBL" id="GGH26907.1"/>
    </source>
</evidence>
<evidence type="ECO:0000313" key="4">
    <source>
        <dbReference type="Proteomes" id="UP000603912"/>
    </source>
</evidence>
<reference evidence="3" key="2">
    <citation type="submission" date="2020-09" db="EMBL/GenBank/DDBJ databases">
        <authorList>
            <person name="Sun Q."/>
            <person name="Zhou Y."/>
        </authorList>
    </citation>
    <scope>NUCLEOTIDE SEQUENCE</scope>
    <source>
        <strain evidence="3">CGMCC 1.12214</strain>
    </source>
</reference>
<comment type="caution">
    <text evidence="3">The sequence shown here is derived from an EMBL/GenBank/DDBJ whole genome shotgun (WGS) entry which is preliminary data.</text>
</comment>
<evidence type="ECO:0000256" key="1">
    <source>
        <dbReference type="SAM" id="MobiDB-lite"/>
    </source>
</evidence>
<protein>
    <recommendedName>
        <fullName evidence="2">Anti-sigma factor NepR domain-containing protein</fullName>
    </recommendedName>
</protein>
<proteinExistence type="predicted"/>
<feature type="region of interest" description="Disordered" evidence="1">
    <location>
        <begin position="1"/>
        <end position="29"/>
    </location>
</feature>
<gene>
    <name evidence="3" type="ORF">GCM10007036_35070</name>
</gene>
<accession>A0A917I9R9</accession>
<dbReference type="EMBL" id="BMES01000002">
    <property type="protein sequence ID" value="GGH26907.1"/>
    <property type="molecule type" value="Genomic_DNA"/>
</dbReference>
<dbReference type="Proteomes" id="UP000603912">
    <property type="component" value="Unassembled WGS sequence"/>
</dbReference>
<dbReference type="InterPro" id="IPR041649">
    <property type="entry name" value="NepR"/>
</dbReference>
<keyword evidence="4" id="KW-1185">Reference proteome</keyword>
<organism evidence="3 4">
    <name type="scientific">Alsobacter metallidurans</name>
    <dbReference type="NCBI Taxonomy" id="340221"/>
    <lineage>
        <taxon>Bacteria</taxon>
        <taxon>Pseudomonadati</taxon>
        <taxon>Pseudomonadota</taxon>
        <taxon>Alphaproteobacteria</taxon>
        <taxon>Hyphomicrobiales</taxon>
        <taxon>Alsobacteraceae</taxon>
        <taxon>Alsobacter</taxon>
    </lineage>
</organism>
<evidence type="ECO:0000259" key="2">
    <source>
        <dbReference type="Pfam" id="PF18557"/>
    </source>
</evidence>
<dbReference type="RefSeq" id="WP_244643907.1">
    <property type="nucleotide sequence ID" value="NZ_BMES01000002.1"/>
</dbReference>
<reference evidence="3" key="1">
    <citation type="journal article" date="2014" name="Int. J. Syst. Evol. Microbiol.">
        <title>Complete genome sequence of Corynebacterium casei LMG S-19264T (=DSM 44701T), isolated from a smear-ripened cheese.</title>
        <authorList>
            <consortium name="US DOE Joint Genome Institute (JGI-PGF)"/>
            <person name="Walter F."/>
            <person name="Albersmeier A."/>
            <person name="Kalinowski J."/>
            <person name="Ruckert C."/>
        </authorList>
    </citation>
    <scope>NUCLEOTIDE SEQUENCE</scope>
    <source>
        <strain evidence="3">CGMCC 1.12214</strain>
    </source>
</reference>
<dbReference type="AlphaFoldDB" id="A0A917I9R9"/>